<dbReference type="SUPFAM" id="SSF46894">
    <property type="entry name" value="C-terminal effector domain of the bipartite response regulators"/>
    <property type="match status" value="1"/>
</dbReference>
<dbReference type="GO" id="GO:0003677">
    <property type="term" value="F:DNA binding"/>
    <property type="evidence" value="ECO:0007669"/>
    <property type="project" value="UniProtKB-KW"/>
</dbReference>
<evidence type="ECO:0000256" key="1">
    <source>
        <dbReference type="SAM" id="MobiDB-lite"/>
    </source>
</evidence>
<dbReference type="AlphaFoldDB" id="A0A7W8K007"/>
<name>A0A7W8K007_9DEIO</name>
<gene>
    <name evidence="3" type="ORF">HNQ08_005479</name>
</gene>
<dbReference type="EMBL" id="JACHFL010000037">
    <property type="protein sequence ID" value="MBB5366350.1"/>
    <property type="molecule type" value="Genomic_DNA"/>
</dbReference>
<dbReference type="GO" id="GO:0016887">
    <property type="term" value="F:ATP hydrolysis activity"/>
    <property type="evidence" value="ECO:0007669"/>
    <property type="project" value="InterPro"/>
</dbReference>
<dbReference type="GO" id="GO:0006355">
    <property type="term" value="P:regulation of DNA-templated transcription"/>
    <property type="evidence" value="ECO:0007669"/>
    <property type="project" value="InterPro"/>
</dbReference>
<dbReference type="Proteomes" id="UP000552709">
    <property type="component" value="Unassembled WGS sequence"/>
</dbReference>
<dbReference type="Gene3D" id="1.25.40.10">
    <property type="entry name" value="Tetratricopeptide repeat domain"/>
    <property type="match status" value="3"/>
</dbReference>
<dbReference type="InterPro" id="IPR049945">
    <property type="entry name" value="AAA_22"/>
</dbReference>
<dbReference type="Pfam" id="PF03704">
    <property type="entry name" value="BTAD"/>
    <property type="match status" value="1"/>
</dbReference>
<dbReference type="InterPro" id="IPR005158">
    <property type="entry name" value="BTAD"/>
</dbReference>
<organism evidence="3 4">
    <name type="scientific">Deinococcus humi</name>
    <dbReference type="NCBI Taxonomy" id="662880"/>
    <lineage>
        <taxon>Bacteria</taxon>
        <taxon>Thermotogati</taxon>
        <taxon>Deinococcota</taxon>
        <taxon>Deinococci</taxon>
        <taxon>Deinococcales</taxon>
        <taxon>Deinococcaceae</taxon>
        <taxon>Deinococcus</taxon>
    </lineage>
</organism>
<sequence length="1012" mass="111260">MTTSVSLLGWARAESNSQVTAFLPNKRYQLLAYLAYQGDWVDRERLADLFWPDSNPHTARSNLRQLLLRARTQAVASDLEVERQRVRWKVLTDVEAFTRAAEAKAWQEALSHYKGPLMDHLDGDEPGEFADWLTLERERLRGLRHTVLLRRAGELEGSGAPLEAAAVLQDLLADSEPDEMALRMLLQVQRQAGDHAGARKAYHSFVERLRTDFGLGLTAELEHLGRVLQQSAANSGAEWVNFGTGSSGPRHSLSTALTSFIGRDLELAEIQRLLSRSECRLLTLSGPGGIGKTRLALEAVRAHELQDPGGALFVPLETLASGTDVVLGLSDHLGLAQSSRESALETLIRHLSSRRLLVLDNFEHLLDNVVILPELLRRCPDLRLVVTSRERLGVAGEWLLPIGGLDYPATADFGPTHSRHFDAVQLFVERAGRVRPDFAVGDADLPHVLAICQLVDGSPLGLELAAVWARVLTLEDIAREIGTNLDFLSSAERTGTGRHRSLRAVFESSWRQLTPDEQKAFRQLAVFRGGFRLEAARWVAGVPLPVLAALVDKSLLRLSPRGRYDRHALLFQYAQELLAQDPLELRVVQERHGLYYLTRMAEWSQNLEGPGGEAARSALDEESGNILLAWSWGIEQTRLDCLQPASSTMMHYFDRKGRYQEGLAFYAQATGAITDPEPAYSPVLGEMLLRQAWFHVRLGAFEAARVMGERAMTLILPNSAAAQRGENFLGALARLRGDFHAAMRHQETSLALGEKNGDESNYGRAANLCHLAQLQTALGRLKEAGQSLDQLEGLGPLLSQPHATIVLQLARGYLFLTAGRLEEARASLEQGLALAQKQAPESNISSLLRNLATVACEQGAFEEAQHLGKQTLALAEAERDAMTQSAALNVLGRATAAMGRDQAARDFLARGLHLAWSIQEIPQVLEGLTYLAEARVLRGWPGAASPVLEFVLSHPSTYHRLKVLAGRLNEKLRPGPCPAEPAAEQGGPEQLQGMVTEGLTSLGFSRSAERYA</sequence>
<feature type="region of interest" description="Disordered" evidence="1">
    <location>
        <begin position="974"/>
        <end position="994"/>
    </location>
</feature>
<accession>A0A7W8K007</accession>
<keyword evidence="3" id="KW-0238">DNA-binding</keyword>
<dbReference type="PANTHER" id="PTHR47691:SF3">
    <property type="entry name" value="HTH-TYPE TRANSCRIPTIONAL REGULATOR RV0890C-RELATED"/>
    <property type="match status" value="1"/>
</dbReference>
<dbReference type="InterPro" id="IPR027417">
    <property type="entry name" value="P-loop_NTPase"/>
</dbReference>
<comment type="caution">
    <text evidence="3">The sequence shown here is derived from an EMBL/GenBank/DDBJ whole genome shotgun (WGS) entry which is preliminary data.</text>
</comment>
<evidence type="ECO:0000313" key="3">
    <source>
        <dbReference type="EMBL" id="MBB5366350.1"/>
    </source>
</evidence>
<evidence type="ECO:0000313" key="4">
    <source>
        <dbReference type="Proteomes" id="UP000552709"/>
    </source>
</evidence>
<evidence type="ECO:0000259" key="2">
    <source>
        <dbReference type="SMART" id="SM01043"/>
    </source>
</evidence>
<proteinExistence type="predicted"/>
<dbReference type="InterPro" id="IPR016032">
    <property type="entry name" value="Sig_transdc_resp-reg_C-effctor"/>
</dbReference>
<keyword evidence="4" id="KW-1185">Reference proteome</keyword>
<dbReference type="InterPro" id="IPR011990">
    <property type="entry name" value="TPR-like_helical_dom_sf"/>
</dbReference>
<protein>
    <submittedName>
        <fullName evidence="3">Putative ATPase/DNA-binding SARP family transcriptional activator</fullName>
    </submittedName>
</protein>
<dbReference type="Pfam" id="PF13401">
    <property type="entry name" value="AAA_22"/>
    <property type="match status" value="1"/>
</dbReference>
<dbReference type="SUPFAM" id="SSF48452">
    <property type="entry name" value="TPR-like"/>
    <property type="match status" value="2"/>
</dbReference>
<reference evidence="3 4" key="1">
    <citation type="submission" date="2020-08" db="EMBL/GenBank/DDBJ databases">
        <title>Genomic Encyclopedia of Type Strains, Phase IV (KMG-IV): sequencing the most valuable type-strain genomes for metagenomic binning, comparative biology and taxonomic classification.</title>
        <authorList>
            <person name="Goeker M."/>
        </authorList>
    </citation>
    <scope>NUCLEOTIDE SEQUENCE [LARGE SCALE GENOMIC DNA]</scope>
    <source>
        <strain evidence="3 4">DSM 27939</strain>
    </source>
</reference>
<dbReference type="RefSeq" id="WP_184138304.1">
    <property type="nucleotide sequence ID" value="NZ_JACHFL010000037.1"/>
</dbReference>
<dbReference type="SMART" id="SM01043">
    <property type="entry name" value="BTAD"/>
    <property type="match status" value="1"/>
</dbReference>
<feature type="domain" description="Bacterial transcriptional activator" evidence="2">
    <location>
        <begin position="92"/>
        <end position="229"/>
    </location>
</feature>
<dbReference type="PANTHER" id="PTHR47691">
    <property type="entry name" value="REGULATOR-RELATED"/>
    <property type="match status" value="1"/>
</dbReference>
<dbReference type="Gene3D" id="3.40.50.300">
    <property type="entry name" value="P-loop containing nucleotide triphosphate hydrolases"/>
    <property type="match status" value="1"/>
</dbReference>
<dbReference type="SUPFAM" id="SSF52540">
    <property type="entry name" value="P-loop containing nucleoside triphosphate hydrolases"/>
    <property type="match status" value="1"/>
</dbReference>